<organism evidence="1 2">
    <name type="scientific">Pantoea brenneri</name>
    <dbReference type="NCBI Taxonomy" id="472694"/>
    <lineage>
        <taxon>Bacteria</taxon>
        <taxon>Pseudomonadati</taxon>
        <taxon>Pseudomonadota</taxon>
        <taxon>Gammaproteobacteria</taxon>
        <taxon>Enterobacterales</taxon>
        <taxon>Erwiniaceae</taxon>
        <taxon>Pantoea</taxon>
    </lineage>
</organism>
<protein>
    <submittedName>
        <fullName evidence="1">Uncharacterized protein</fullName>
    </submittedName>
</protein>
<accession>A0AAX3J720</accession>
<dbReference type="AlphaFoldDB" id="A0AAX3J720"/>
<dbReference type="Proteomes" id="UP000433737">
    <property type="component" value="Unassembled WGS sequence"/>
</dbReference>
<comment type="caution">
    <text evidence="1">The sequence shown here is derived from an EMBL/GenBank/DDBJ whole genome shotgun (WGS) entry which is preliminary data.</text>
</comment>
<evidence type="ECO:0000313" key="2">
    <source>
        <dbReference type="Proteomes" id="UP000433737"/>
    </source>
</evidence>
<evidence type="ECO:0000313" key="1">
    <source>
        <dbReference type="EMBL" id="VXB62863.1"/>
    </source>
</evidence>
<sequence length="30" mass="3302">MRYAAAVDNLLDILGIDRQRSSGDLLPSLQ</sequence>
<dbReference type="EMBL" id="CABWMH010000008">
    <property type="protein sequence ID" value="VXB62863.1"/>
    <property type="molecule type" value="Genomic_DNA"/>
</dbReference>
<name>A0AAX3J720_9GAMM</name>
<reference evidence="1 2" key="1">
    <citation type="submission" date="2019-10" db="EMBL/GenBank/DDBJ databases">
        <authorList>
            <person name="Karimi E."/>
        </authorList>
    </citation>
    <scope>NUCLEOTIDE SEQUENCE [LARGE SCALE GENOMIC DNA]</scope>
    <source>
        <strain evidence="1">Pantoea sp. 111</strain>
    </source>
</reference>
<proteinExistence type="predicted"/>
<gene>
    <name evidence="1" type="ORF">PANT111_160231</name>
</gene>